<accession>E2BML5</accession>
<dbReference type="Proteomes" id="UP000008237">
    <property type="component" value="Unassembled WGS sequence"/>
</dbReference>
<keyword evidence="2" id="KW-1185">Reference proteome</keyword>
<protein>
    <recommendedName>
        <fullName evidence="3">Histone-lysine N-methyltransferase SETMAR</fullName>
    </recommendedName>
</protein>
<evidence type="ECO:0008006" key="3">
    <source>
        <dbReference type="Google" id="ProtNLM"/>
    </source>
</evidence>
<sequence>FLTDTFPNRWITRCGEIEWPSRLPDFSPLDYF</sequence>
<dbReference type="EMBL" id="GL449249">
    <property type="protein sequence ID" value="EFN83065.1"/>
    <property type="molecule type" value="Genomic_DNA"/>
</dbReference>
<dbReference type="AlphaFoldDB" id="E2BML5"/>
<feature type="non-terminal residue" evidence="1">
    <location>
        <position position="1"/>
    </location>
</feature>
<evidence type="ECO:0000313" key="1">
    <source>
        <dbReference type="EMBL" id="EFN83065.1"/>
    </source>
</evidence>
<dbReference type="InParanoid" id="E2BML5"/>
<evidence type="ECO:0000313" key="2">
    <source>
        <dbReference type="Proteomes" id="UP000008237"/>
    </source>
</evidence>
<proteinExistence type="predicted"/>
<name>E2BML5_HARSA</name>
<feature type="non-terminal residue" evidence="1">
    <location>
        <position position="32"/>
    </location>
</feature>
<reference evidence="1 2" key="1">
    <citation type="journal article" date="2010" name="Science">
        <title>Genomic comparison of the ants Camponotus floridanus and Harpegnathos saltator.</title>
        <authorList>
            <person name="Bonasio R."/>
            <person name="Zhang G."/>
            <person name="Ye C."/>
            <person name="Mutti N.S."/>
            <person name="Fang X."/>
            <person name="Qin N."/>
            <person name="Donahue G."/>
            <person name="Yang P."/>
            <person name="Li Q."/>
            <person name="Li C."/>
            <person name="Zhang P."/>
            <person name="Huang Z."/>
            <person name="Berger S.L."/>
            <person name="Reinberg D."/>
            <person name="Wang J."/>
            <person name="Liebig J."/>
        </authorList>
    </citation>
    <scope>NUCLEOTIDE SEQUENCE [LARGE SCALE GENOMIC DNA]</scope>
    <source>
        <strain evidence="1 2">R22 G/1</strain>
    </source>
</reference>
<gene>
    <name evidence="1" type="ORF">EAI_10127</name>
</gene>
<organism evidence="2">
    <name type="scientific">Harpegnathos saltator</name>
    <name type="common">Jerdon's jumping ant</name>
    <dbReference type="NCBI Taxonomy" id="610380"/>
    <lineage>
        <taxon>Eukaryota</taxon>
        <taxon>Metazoa</taxon>
        <taxon>Ecdysozoa</taxon>
        <taxon>Arthropoda</taxon>
        <taxon>Hexapoda</taxon>
        <taxon>Insecta</taxon>
        <taxon>Pterygota</taxon>
        <taxon>Neoptera</taxon>
        <taxon>Endopterygota</taxon>
        <taxon>Hymenoptera</taxon>
        <taxon>Apocrita</taxon>
        <taxon>Aculeata</taxon>
        <taxon>Formicoidea</taxon>
        <taxon>Formicidae</taxon>
        <taxon>Ponerinae</taxon>
        <taxon>Ponerini</taxon>
        <taxon>Harpegnathos</taxon>
    </lineage>
</organism>